<dbReference type="InterPro" id="IPR006203">
    <property type="entry name" value="GHMP_knse_ATP-bd_CS"/>
</dbReference>
<dbReference type="PRINTS" id="PR00959">
    <property type="entry name" value="MEVGALKINASE"/>
</dbReference>
<feature type="non-terminal residue" evidence="9">
    <location>
        <position position="1"/>
    </location>
</feature>
<protein>
    <submittedName>
        <fullName evidence="9">Galk2_2 protein</fullName>
    </submittedName>
</protein>
<dbReference type="InterPro" id="IPR013750">
    <property type="entry name" value="GHMP_kinase_C_dom"/>
</dbReference>
<dbReference type="InterPro" id="IPR006206">
    <property type="entry name" value="Mevalonate/galactokinase"/>
</dbReference>
<evidence type="ECO:0000259" key="6">
    <source>
        <dbReference type="Pfam" id="PF00288"/>
    </source>
</evidence>
<dbReference type="Gene3D" id="3.30.70.3170">
    <property type="match status" value="1"/>
</dbReference>
<keyword evidence="4" id="KW-0418">Kinase</keyword>
<dbReference type="InterPro" id="IPR000705">
    <property type="entry name" value="Galactokinase"/>
</dbReference>
<evidence type="ECO:0000256" key="1">
    <source>
        <dbReference type="ARBA" id="ARBA00006566"/>
    </source>
</evidence>
<evidence type="ECO:0000256" key="2">
    <source>
        <dbReference type="ARBA" id="ARBA00022679"/>
    </source>
</evidence>
<dbReference type="NCBIfam" id="TIGR00131">
    <property type="entry name" value="gal_kin"/>
    <property type="match status" value="1"/>
</dbReference>
<keyword evidence="2" id="KW-0808">Transferase</keyword>
<keyword evidence="3" id="KW-0547">Nucleotide-binding</keyword>
<dbReference type="Gene3D" id="3.30.230.10">
    <property type="match status" value="1"/>
</dbReference>
<evidence type="ECO:0000256" key="4">
    <source>
        <dbReference type="ARBA" id="ARBA00022777"/>
    </source>
</evidence>
<dbReference type="EMBL" id="GBYB01003971">
    <property type="protein sequence ID" value="JAG73738.1"/>
    <property type="molecule type" value="Transcribed_RNA"/>
</dbReference>
<dbReference type="Gene3D" id="1.20.1440.340">
    <property type="match status" value="1"/>
</dbReference>
<accession>A0A0C9RAU6</accession>
<dbReference type="PROSITE" id="PS00106">
    <property type="entry name" value="GALACTOKINASE"/>
    <property type="match status" value="1"/>
</dbReference>
<reference evidence="9" key="1">
    <citation type="submission" date="2015-01" db="EMBL/GenBank/DDBJ databases">
        <title>Transcriptome Assembly of Fopius arisanus.</title>
        <authorList>
            <person name="Geib S."/>
        </authorList>
    </citation>
    <scope>NUCLEOTIDE SEQUENCE</scope>
</reference>
<dbReference type="PROSITE" id="PS00627">
    <property type="entry name" value="GHMP_KINASES_ATP"/>
    <property type="match status" value="1"/>
</dbReference>
<dbReference type="InterPro" id="IPR006204">
    <property type="entry name" value="GHMP_kinase_N_dom"/>
</dbReference>
<dbReference type="GO" id="GO:0006012">
    <property type="term" value="P:galactose metabolic process"/>
    <property type="evidence" value="ECO:0007669"/>
    <property type="project" value="InterPro"/>
</dbReference>
<evidence type="ECO:0000256" key="3">
    <source>
        <dbReference type="ARBA" id="ARBA00022741"/>
    </source>
</evidence>
<dbReference type="PIRSF" id="PIRSF000530">
    <property type="entry name" value="Galactokinase"/>
    <property type="match status" value="1"/>
</dbReference>
<keyword evidence="5" id="KW-0067">ATP-binding</keyword>
<evidence type="ECO:0000259" key="8">
    <source>
        <dbReference type="Pfam" id="PF10509"/>
    </source>
</evidence>
<sequence length="476" mass="53088">IIFRENKVRIDPEKMDKVPIVPADDAAKSRLKKLAWHFECHHKAKPEFFIRVPGRVNLIGEHIDYSGYAVCPMAIEQNILVAIGQSKDDRISITNIDPKYEEIDMDLSISSFREVLMRHEIKWYKYFVCGLTEGFELAKSGLELIRGLNTSIWGTIPPAAGLSSSSALVCSGVLAITHANKLHLAKDILATQSAKAERLIGTEGGGMDHAIAFLAQQGTAKLIEFNPLRATDVTLPRDAVFVIADSMKRHNKAAFNNYNTRVVECKLAAKIIAKKYGICWRDIEILIDVQRVLGKTLKEMADIAAQELSDCDVQEICQILQVSVMELSAIVKIDNDDTRKFHLRKRAQHVFEEAARVIEFRDVCCQESTNQIQRLGELMIASHRSLRYLFDCSIDEVNQLVDMAIDSGAAGARLTGAGWGGCVIALTTKDKADEFVKDLGDKMREAYHLSDETDMDTLIFKTEPGQGAAVYSKFPL</sequence>
<feature type="domain" description="GHMP kinase C-terminal" evidence="7">
    <location>
        <begin position="370"/>
        <end position="443"/>
    </location>
</feature>
<dbReference type="PANTHER" id="PTHR10457:SF7">
    <property type="entry name" value="GALACTOKINASE-RELATED"/>
    <property type="match status" value="1"/>
</dbReference>
<organism evidence="9">
    <name type="scientific">Fopius arisanus</name>
    <dbReference type="NCBI Taxonomy" id="64838"/>
    <lineage>
        <taxon>Eukaryota</taxon>
        <taxon>Metazoa</taxon>
        <taxon>Ecdysozoa</taxon>
        <taxon>Arthropoda</taxon>
        <taxon>Hexapoda</taxon>
        <taxon>Insecta</taxon>
        <taxon>Pterygota</taxon>
        <taxon>Neoptera</taxon>
        <taxon>Endopterygota</taxon>
        <taxon>Hymenoptera</taxon>
        <taxon>Apocrita</taxon>
        <taxon>Ichneumonoidea</taxon>
        <taxon>Braconidae</taxon>
        <taxon>Opiinae</taxon>
        <taxon>Fopius</taxon>
    </lineage>
</organism>
<comment type="similarity">
    <text evidence="1">Belongs to the GHMP kinase family. GalK subfamily.</text>
</comment>
<dbReference type="AlphaFoldDB" id="A0A0C9RAU6"/>
<dbReference type="PRINTS" id="PR00473">
    <property type="entry name" value="GALCTOKINASE"/>
</dbReference>
<evidence type="ECO:0000259" key="7">
    <source>
        <dbReference type="Pfam" id="PF08544"/>
    </source>
</evidence>
<dbReference type="InterPro" id="IPR036554">
    <property type="entry name" value="GHMP_kinase_C_sf"/>
</dbReference>
<dbReference type="Pfam" id="PF00288">
    <property type="entry name" value="GHMP_kinases_N"/>
    <property type="match status" value="1"/>
</dbReference>
<dbReference type="GO" id="GO:0005524">
    <property type="term" value="F:ATP binding"/>
    <property type="evidence" value="ECO:0007669"/>
    <property type="project" value="UniProtKB-KW"/>
</dbReference>
<dbReference type="GO" id="GO:0005829">
    <property type="term" value="C:cytosol"/>
    <property type="evidence" value="ECO:0007669"/>
    <property type="project" value="TreeGrafter"/>
</dbReference>
<evidence type="ECO:0000313" key="9">
    <source>
        <dbReference type="EMBL" id="JAG73738.1"/>
    </source>
</evidence>
<dbReference type="SUPFAM" id="SSF55060">
    <property type="entry name" value="GHMP Kinase, C-terminal domain"/>
    <property type="match status" value="1"/>
</dbReference>
<dbReference type="InterPro" id="IPR019539">
    <property type="entry name" value="GalKase_N"/>
</dbReference>
<feature type="domain" description="GHMP kinase N-terminal" evidence="6">
    <location>
        <begin position="141"/>
        <end position="214"/>
    </location>
</feature>
<dbReference type="InterPro" id="IPR019741">
    <property type="entry name" value="Galactokinase_CS"/>
</dbReference>
<gene>
    <name evidence="9" type="primary">Galk2_2</name>
    <name evidence="9" type="ORF">g.17420</name>
</gene>
<dbReference type="Pfam" id="PF10509">
    <property type="entry name" value="GalKase_gal_bdg"/>
    <property type="match status" value="1"/>
</dbReference>
<feature type="domain" description="Galactokinase N-terminal" evidence="8">
    <location>
        <begin position="38"/>
        <end position="84"/>
    </location>
</feature>
<dbReference type="InterPro" id="IPR014721">
    <property type="entry name" value="Ribsml_uS5_D2-typ_fold_subgr"/>
</dbReference>
<dbReference type="PANTHER" id="PTHR10457">
    <property type="entry name" value="MEVALONATE KINASE/GALACTOKINASE"/>
    <property type="match status" value="1"/>
</dbReference>
<dbReference type="GO" id="GO:0004335">
    <property type="term" value="F:galactokinase activity"/>
    <property type="evidence" value="ECO:0007669"/>
    <property type="project" value="InterPro"/>
</dbReference>
<dbReference type="SUPFAM" id="SSF54211">
    <property type="entry name" value="Ribosomal protein S5 domain 2-like"/>
    <property type="match status" value="1"/>
</dbReference>
<dbReference type="InterPro" id="IPR020568">
    <property type="entry name" value="Ribosomal_Su5_D2-typ_SF"/>
</dbReference>
<dbReference type="Pfam" id="PF08544">
    <property type="entry name" value="GHMP_kinases_C"/>
    <property type="match status" value="1"/>
</dbReference>
<name>A0A0C9RAU6_9HYME</name>
<evidence type="ECO:0000256" key="5">
    <source>
        <dbReference type="ARBA" id="ARBA00022840"/>
    </source>
</evidence>
<proteinExistence type="inferred from homology"/>